<dbReference type="GO" id="GO:0003735">
    <property type="term" value="F:structural constituent of ribosome"/>
    <property type="evidence" value="ECO:0007669"/>
    <property type="project" value="InterPro"/>
</dbReference>
<feature type="region of interest" description="Disordered" evidence="8">
    <location>
        <begin position="41"/>
        <end position="60"/>
    </location>
</feature>
<dbReference type="InParanoid" id="A0A151ZJY4"/>
<dbReference type="FunCoup" id="A0A151ZJY4">
    <property type="interactions" value="54"/>
</dbReference>
<dbReference type="STRING" id="361077.A0A151ZJY4"/>
<dbReference type="Gene3D" id="3.90.79.10">
    <property type="entry name" value="Nucleoside Triphosphate Pyrophosphohydrolase"/>
    <property type="match status" value="1"/>
</dbReference>
<reference evidence="10 11" key="1">
    <citation type="submission" date="2015-12" db="EMBL/GenBank/DDBJ databases">
        <title>Dictyostelia acquired genes for synthesis and detection of signals that induce cell-type specialization by lateral gene transfer from prokaryotes.</title>
        <authorList>
            <person name="Gloeckner G."/>
            <person name="Schaap P."/>
        </authorList>
    </citation>
    <scope>NUCLEOTIDE SEQUENCE [LARGE SCALE GENOMIC DNA]</scope>
    <source>
        <strain evidence="10 11">TK</strain>
    </source>
</reference>
<dbReference type="EMBL" id="LODT01000022">
    <property type="protein sequence ID" value="KYQ94225.1"/>
    <property type="molecule type" value="Genomic_DNA"/>
</dbReference>
<keyword evidence="4" id="KW-0689">Ribosomal protein</keyword>
<feature type="region of interest" description="Disordered" evidence="8">
    <location>
        <begin position="184"/>
        <end position="220"/>
    </location>
</feature>
<protein>
    <recommendedName>
        <fullName evidence="7">Large ribosomal subunit protein mL46</fullName>
    </recommendedName>
</protein>
<accession>A0A151ZJY4</accession>
<comment type="similarity">
    <text evidence="2">Belongs to the mitochondrion-specific ribosomal protein mL46 family.</text>
</comment>
<feature type="domain" description="Large ribosomal subunit protein mL46 N-terminal" evidence="9">
    <location>
        <begin position="131"/>
        <end position="220"/>
    </location>
</feature>
<evidence type="ECO:0000256" key="7">
    <source>
        <dbReference type="ARBA" id="ARBA00035190"/>
    </source>
</evidence>
<dbReference type="InterPro" id="IPR040008">
    <property type="entry name" value="Ribosomal_mL46"/>
</dbReference>
<evidence type="ECO:0000256" key="4">
    <source>
        <dbReference type="ARBA" id="ARBA00022980"/>
    </source>
</evidence>
<dbReference type="FunFam" id="3.90.79.10:FF:000018">
    <property type="entry name" value="39S ribosomal protein L46, mitochondrial"/>
    <property type="match status" value="1"/>
</dbReference>
<dbReference type="GO" id="GO:0005743">
    <property type="term" value="C:mitochondrial inner membrane"/>
    <property type="evidence" value="ECO:0007669"/>
    <property type="project" value="UniProtKB-ARBA"/>
</dbReference>
<evidence type="ECO:0000259" key="9">
    <source>
        <dbReference type="Pfam" id="PF11788"/>
    </source>
</evidence>
<evidence type="ECO:0000313" key="11">
    <source>
        <dbReference type="Proteomes" id="UP000076078"/>
    </source>
</evidence>
<dbReference type="SUPFAM" id="SSF55811">
    <property type="entry name" value="Nudix"/>
    <property type="match status" value="1"/>
</dbReference>
<evidence type="ECO:0000256" key="2">
    <source>
        <dbReference type="ARBA" id="ARBA00009070"/>
    </source>
</evidence>
<evidence type="ECO:0000313" key="10">
    <source>
        <dbReference type="EMBL" id="KYQ94225.1"/>
    </source>
</evidence>
<dbReference type="InterPro" id="IPR033650">
    <property type="entry name" value="Ribosomal_mL46_NUDIX"/>
</dbReference>
<dbReference type="OrthoDB" id="414075at2759"/>
<name>A0A151ZJY4_TIELA</name>
<evidence type="ECO:0000256" key="3">
    <source>
        <dbReference type="ARBA" id="ARBA00022946"/>
    </source>
</evidence>
<dbReference type="PANTHER" id="PTHR13124:SF12">
    <property type="entry name" value="LARGE RIBOSOMAL SUBUNIT PROTEIN ML46"/>
    <property type="match status" value="1"/>
</dbReference>
<comment type="subcellular location">
    <subcellularLocation>
        <location evidence="1">Mitochondrion</location>
    </subcellularLocation>
</comment>
<dbReference type="OMA" id="IPSQAPC"/>
<dbReference type="InterPro" id="IPR015797">
    <property type="entry name" value="NUDIX_hydrolase-like_dom_sf"/>
</dbReference>
<keyword evidence="5" id="KW-0496">Mitochondrion</keyword>
<dbReference type="AlphaFoldDB" id="A0A151ZJY4"/>
<evidence type="ECO:0000256" key="1">
    <source>
        <dbReference type="ARBA" id="ARBA00004173"/>
    </source>
</evidence>
<keyword evidence="11" id="KW-1185">Reference proteome</keyword>
<dbReference type="GO" id="GO:0005762">
    <property type="term" value="C:mitochondrial large ribosomal subunit"/>
    <property type="evidence" value="ECO:0007669"/>
    <property type="project" value="TreeGrafter"/>
</dbReference>
<comment type="caution">
    <text evidence="10">The sequence shown here is derived from an EMBL/GenBank/DDBJ whole genome shotgun (WGS) entry which is preliminary data.</text>
</comment>
<keyword evidence="6" id="KW-0687">Ribonucleoprotein</keyword>
<dbReference type="PANTHER" id="PTHR13124">
    <property type="entry name" value="39S RIBOSOMAL PROTEIN L46, MITOCHONDRIAL PRECURSOR-RELATED"/>
    <property type="match status" value="1"/>
</dbReference>
<evidence type="ECO:0000256" key="6">
    <source>
        <dbReference type="ARBA" id="ARBA00023274"/>
    </source>
</evidence>
<proteinExistence type="inferred from homology"/>
<dbReference type="Pfam" id="PF11788">
    <property type="entry name" value="MRP-L46"/>
    <property type="match status" value="1"/>
</dbReference>
<organism evidence="10 11">
    <name type="scientific">Tieghemostelium lacteum</name>
    <name type="common">Slime mold</name>
    <name type="synonym">Dictyostelium lacteum</name>
    <dbReference type="NCBI Taxonomy" id="361077"/>
    <lineage>
        <taxon>Eukaryota</taxon>
        <taxon>Amoebozoa</taxon>
        <taxon>Evosea</taxon>
        <taxon>Eumycetozoa</taxon>
        <taxon>Dictyostelia</taxon>
        <taxon>Dictyosteliales</taxon>
        <taxon>Raperosteliaceae</taxon>
        <taxon>Tieghemostelium</taxon>
    </lineage>
</organism>
<gene>
    <name evidence="10" type="ORF">DLAC_11589</name>
</gene>
<evidence type="ECO:0000256" key="8">
    <source>
        <dbReference type="SAM" id="MobiDB-lite"/>
    </source>
</evidence>
<dbReference type="InterPro" id="IPR021757">
    <property type="entry name" value="Ribosomal_mL46_N"/>
</dbReference>
<sequence>MIIGSILKNIGTKSFHNQIVYKSILGGNCRYYATEIKKPVTTPKPAAAESKDAEPEEEEEEIKVKKVVKEDLRSNQQKILEKFQIPRIIDQADPSYSRIFGSEIRNAKKRLAEKEKNEKTPYTGPFKGQFKLTSAVIIERFPSLEPEPTEYEKEHYEAIERLSEIHDREPLRMINIVEDLPEFKEDTSKQDAAAASGQNADEYEEDFSNYQPEPRVTEDDLKNNRKSLNRHLDKSLYLIIQKQGSRYTWQFPSTNYINGESIKNTAERALRDSTGNNWKYWIPSQAPCGVYKYSVDKELQDLLKVEGIKEFFFRSHYFGGDLQMNTKIVKDHLWVSKSELKEYLDKEYYDQVFPLIYDDSFYSHI</sequence>
<keyword evidence="3" id="KW-0809">Transit peptide</keyword>
<dbReference type="Proteomes" id="UP000076078">
    <property type="component" value="Unassembled WGS sequence"/>
</dbReference>
<evidence type="ECO:0000256" key="5">
    <source>
        <dbReference type="ARBA" id="ARBA00023128"/>
    </source>
</evidence>
<dbReference type="CDD" id="cd04661">
    <property type="entry name" value="NUDIX_MRP_L46"/>
    <property type="match status" value="1"/>
</dbReference>